<dbReference type="Gene3D" id="3.40.50.620">
    <property type="entry name" value="HUPs"/>
    <property type="match status" value="2"/>
</dbReference>
<evidence type="ECO:0000313" key="4">
    <source>
        <dbReference type="Proteomes" id="UP001595898"/>
    </source>
</evidence>
<dbReference type="SUPFAM" id="SSF52402">
    <property type="entry name" value="Adenine nucleotide alpha hydrolases-like"/>
    <property type="match status" value="2"/>
</dbReference>
<dbReference type="InterPro" id="IPR006015">
    <property type="entry name" value="Universal_stress_UspA"/>
</dbReference>
<feature type="domain" description="UspA" evidence="2">
    <location>
        <begin position="1"/>
        <end position="133"/>
    </location>
</feature>
<comment type="caution">
    <text evidence="3">The sequence shown here is derived from an EMBL/GenBank/DDBJ whole genome shotgun (WGS) entry which is preliminary data.</text>
</comment>
<dbReference type="PRINTS" id="PR01438">
    <property type="entry name" value="UNVRSLSTRESS"/>
</dbReference>
<dbReference type="Pfam" id="PF00582">
    <property type="entry name" value="Usp"/>
    <property type="match status" value="2"/>
</dbReference>
<dbReference type="Proteomes" id="UP001595898">
    <property type="component" value="Unassembled WGS sequence"/>
</dbReference>
<name>A0ABD5PTA4_9EURY</name>
<dbReference type="InterPro" id="IPR006016">
    <property type="entry name" value="UspA"/>
</dbReference>
<gene>
    <name evidence="3" type="ORF">ACFO5R_17845</name>
</gene>
<comment type="similarity">
    <text evidence="1">Belongs to the universal stress protein A family.</text>
</comment>
<dbReference type="InterPro" id="IPR014729">
    <property type="entry name" value="Rossmann-like_a/b/a_fold"/>
</dbReference>
<dbReference type="PANTHER" id="PTHR46268:SF6">
    <property type="entry name" value="UNIVERSAL STRESS PROTEIN UP12"/>
    <property type="match status" value="1"/>
</dbReference>
<protein>
    <submittedName>
        <fullName evidence="3">Universal stress protein</fullName>
    </submittedName>
</protein>
<dbReference type="PANTHER" id="PTHR46268">
    <property type="entry name" value="STRESS RESPONSE PROTEIN NHAX"/>
    <property type="match status" value="1"/>
</dbReference>
<reference evidence="3 4" key="1">
    <citation type="journal article" date="2019" name="Int. J. Syst. Evol. Microbiol.">
        <title>The Global Catalogue of Microorganisms (GCM) 10K type strain sequencing project: providing services to taxonomists for standard genome sequencing and annotation.</title>
        <authorList>
            <consortium name="The Broad Institute Genomics Platform"/>
            <consortium name="The Broad Institute Genome Sequencing Center for Infectious Disease"/>
            <person name="Wu L."/>
            <person name="Ma J."/>
        </authorList>
    </citation>
    <scope>NUCLEOTIDE SEQUENCE [LARGE SCALE GENOMIC DNA]</scope>
    <source>
        <strain evidence="3 4">WLHS5</strain>
    </source>
</reference>
<dbReference type="RefSeq" id="WP_250138439.1">
    <property type="nucleotide sequence ID" value="NZ_JALIQP010000001.1"/>
</dbReference>
<evidence type="ECO:0000313" key="3">
    <source>
        <dbReference type="EMBL" id="MFC4543792.1"/>
    </source>
</evidence>
<evidence type="ECO:0000259" key="2">
    <source>
        <dbReference type="Pfam" id="PF00582"/>
    </source>
</evidence>
<dbReference type="CDD" id="cd00293">
    <property type="entry name" value="USP-like"/>
    <property type="match status" value="2"/>
</dbReference>
<proteinExistence type="inferred from homology"/>
<sequence>MYDDVLIATDGSDPASRATQQGLSIADDVGARVHALSVADVPAIARDSTREQVRADCREFVDAVADEATARDVSVTTAVRDGRPHHEILAVADEHDVDLLILGTHGRTGVRRWLLGNVAMGVVRGARRPVLTVGPRAVDVPRTVDRLLVATNGRPGAAAAVGHAIELAAAFDATLHALSVVDDADTSLSVVVESFEKQAEAATDAVASRAAEQDVEVVTAIERGRPHEEITEYVGDRGIDLAVVGTETLSSMERFAVGSVSQRVAATSPAPVVTVRRTN</sequence>
<dbReference type="EMBL" id="JBHSFA010000009">
    <property type="protein sequence ID" value="MFC4543792.1"/>
    <property type="molecule type" value="Genomic_DNA"/>
</dbReference>
<organism evidence="3 4">
    <name type="scientific">Halosolutus amylolyticus</name>
    <dbReference type="NCBI Taxonomy" id="2932267"/>
    <lineage>
        <taxon>Archaea</taxon>
        <taxon>Methanobacteriati</taxon>
        <taxon>Methanobacteriota</taxon>
        <taxon>Stenosarchaea group</taxon>
        <taxon>Halobacteria</taxon>
        <taxon>Halobacteriales</taxon>
        <taxon>Natrialbaceae</taxon>
        <taxon>Halosolutus</taxon>
    </lineage>
</organism>
<evidence type="ECO:0000256" key="1">
    <source>
        <dbReference type="ARBA" id="ARBA00008791"/>
    </source>
</evidence>
<feature type="domain" description="UspA" evidence="2">
    <location>
        <begin position="145"/>
        <end position="276"/>
    </location>
</feature>
<keyword evidence="4" id="KW-1185">Reference proteome</keyword>
<dbReference type="AlphaFoldDB" id="A0ABD5PTA4"/>
<accession>A0ABD5PTA4</accession>